<dbReference type="CDD" id="cd00761">
    <property type="entry name" value="Glyco_tranf_GTA_type"/>
    <property type="match status" value="1"/>
</dbReference>
<organism evidence="2 3">
    <name type="scientific">Sphingobacterium kitahiroshimense</name>
    <dbReference type="NCBI Taxonomy" id="470446"/>
    <lineage>
        <taxon>Bacteria</taxon>
        <taxon>Pseudomonadati</taxon>
        <taxon>Bacteroidota</taxon>
        <taxon>Sphingobacteriia</taxon>
        <taxon>Sphingobacteriales</taxon>
        <taxon>Sphingobacteriaceae</taxon>
        <taxon>Sphingobacterium</taxon>
    </lineage>
</organism>
<dbReference type="Proteomes" id="UP001409291">
    <property type="component" value="Unassembled WGS sequence"/>
</dbReference>
<dbReference type="Pfam" id="PF00535">
    <property type="entry name" value="Glycos_transf_2"/>
    <property type="match status" value="1"/>
</dbReference>
<keyword evidence="2" id="KW-0328">Glycosyltransferase</keyword>
<dbReference type="GO" id="GO:0016757">
    <property type="term" value="F:glycosyltransferase activity"/>
    <property type="evidence" value="ECO:0007669"/>
    <property type="project" value="UniProtKB-KW"/>
</dbReference>
<dbReference type="EMBL" id="JBDJNQ010000018">
    <property type="protein sequence ID" value="MEN5380469.1"/>
    <property type="molecule type" value="Genomic_DNA"/>
</dbReference>
<keyword evidence="2" id="KW-0808">Transferase</keyword>
<dbReference type="InterPro" id="IPR001173">
    <property type="entry name" value="Glyco_trans_2-like"/>
</dbReference>
<evidence type="ECO:0000313" key="2">
    <source>
        <dbReference type="EMBL" id="MEN5380469.1"/>
    </source>
</evidence>
<dbReference type="SUPFAM" id="SSF53448">
    <property type="entry name" value="Nucleotide-diphospho-sugar transferases"/>
    <property type="match status" value="1"/>
</dbReference>
<feature type="domain" description="Glycosyltransferase 2-like" evidence="1">
    <location>
        <begin position="4"/>
        <end position="125"/>
    </location>
</feature>
<dbReference type="Gene3D" id="3.90.550.10">
    <property type="entry name" value="Spore Coat Polysaccharide Biosynthesis Protein SpsA, Chain A"/>
    <property type="match status" value="1"/>
</dbReference>
<reference evidence="2 3" key="1">
    <citation type="submission" date="2024-04" db="EMBL/GenBank/DDBJ databases">
        <title>WGS of bacteria from Torrens River.</title>
        <authorList>
            <person name="Wyrsch E.R."/>
            <person name="Drigo B."/>
        </authorList>
    </citation>
    <scope>NUCLEOTIDE SEQUENCE [LARGE SCALE GENOMIC DNA]</scope>
    <source>
        <strain evidence="2 3">TWI391</strain>
    </source>
</reference>
<protein>
    <submittedName>
        <fullName evidence="2">Glycosyltransferase family 2 protein</fullName>
        <ecNumber evidence="2">2.4.-.-</ecNumber>
    </submittedName>
</protein>
<proteinExistence type="predicted"/>
<dbReference type="PANTHER" id="PTHR22916">
    <property type="entry name" value="GLYCOSYLTRANSFERASE"/>
    <property type="match status" value="1"/>
</dbReference>
<dbReference type="EC" id="2.4.-.-" evidence="2"/>
<gene>
    <name evidence="2" type="ORF">ABE541_24630</name>
</gene>
<evidence type="ECO:0000313" key="3">
    <source>
        <dbReference type="Proteomes" id="UP001409291"/>
    </source>
</evidence>
<dbReference type="PANTHER" id="PTHR22916:SF3">
    <property type="entry name" value="UDP-GLCNAC:BETAGAL BETA-1,3-N-ACETYLGLUCOSAMINYLTRANSFERASE-LIKE PROTEIN 1"/>
    <property type="match status" value="1"/>
</dbReference>
<dbReference type="InterPro" id="IPR029044">
    <property type="entry name" value="Nucleotide-diphossugar_trans"/>
</dbReference>
<evidence type="ECO:0000259" key="1">
    <source>
        <dbReference type="Pfam" id="PF00535"/>
    </source>
</evidence>
<keyword evidence="3" id="KW-1185">Reference proteome</keyword>
<sequence>MLLSIITPTFNRGYCLEKLYESLISIGSDEFEWILVDDGSTDNTVLLAGKWQEQKNINFRFIKQSNLGKTNAVIRAFNSDPTGKYSVVLDSDDILVPDALRLIKEKLIELQADEIGLSFLKSDTKGQIIGSEFKLASSSYIDLYFGKNRCFGDKLFVIKTSVYKNSLVPAYPGEKLIPEGVMYLNMQIWGKFRCINRIIYYGDYLNDGLSNSIIKLAAENINGFILEKRMLQLEPLSFTDSIKNDIKYLCYCLAGKKSWKEIFLYSRNKVLLGLLIMPTCILSWRRISAIRDIISEKHINQKL</sequence>
<name>A0ABV0C401_9SPHI</name>
<comment type="caution">
    <text evidence="2">The sequence shown here is derived from an EMBL/GenBank/DDBJ whole genome shotgun (WGS) entry which is preliminary data.</text>
</comment>
<dbReference type="RefSeq" id="WP_346583319.1">
    <property type="nucleotide sequence ID" value="NZ_JBDJNQ010000018.1"/>
</dbReference>
<accession>A0ABV0C401</accession>